<protein>
    <recommendedName>
        <fullName evidence="2">Glycosyl hydrolase family 13 catalytic domain-containing protein</fullName>
    </recommendedName>
</protein>
<evidence type="ECO:0000259" key="2">
    <source>
        <dbReference type="SMART" id="SM00642"/>
    </source>
</evidence>
<proteinExistence type="predicted"/>
<dbReference type="InterPro" id="IPR006047">
    <property type="entry name" value="GH13_cat_dom"/>
</dbReference>
<reference evidence="3 4" key="1">
    <citation type="submission" date="2024-01" db="EMBL/GenBank/DDBJ databases">
        <title>A draft genome for a cacao thread blight-causing isolate of Paramarasmius palmivorus.</title>
        <authorList>
            <person name="Baruah I.K."/>
            <person name="Bukari Y."/>
            <person name="Amoako-Attah I."/>
            <person name="Meinhardt L.W."/>
            <person name="Bailey B.A."/>
            <person name="Cohen S.P."/>
        </authorList>
    </citation>
    <scope>NUCLEOTIDE SEQUENCE [LARGE SCALE GENOMIC DNA]</scope>
    <source>
        <strain evidence="3 4">GH-12</strain>
    </source>
</reference>
<dbReference type="Gene3D" id="3.20.20.80">
    <property type="entry name" value="Glycosidases"/>
    <property type="match status" value="2"/>
</dbReference>
<dbReference type="PANTHER" id="PTHR47182">
    <property type="entry name" value="CELL WALL ALPHA-1,3-GLUCAN SYNTHASE AGS1-RELATED"/>
    <property type="match status" value="1"/>
</dbReference>
<accession>A0AAW0DSZ6</accession>
<evidence type="ECO:0000256" key="1">
    <source>
        <dbReference type="SAM" id="SignalP"/>
    </source>
</evidence>
<dbReference type="SMART" id="SM00642">
    <property type="entry name" value="Aamy"/>
    <property type="match status" value="1"/>
</dbReference>
<evidence type="ECO:0000313" key="4">
    <source>
        <dbReference type="Proteomes" id="UP001383192"/>
    </source>
</evidence>
<dbReference type="GO" id="GO:0070600">
    <property type="term" value="P:fungal-type cell wall (1-&gt;3)-alpha-glucan biosynthetic process"/>
    <property type="evidence" value="ECO:0007669"/>
    <property type="project" value="TreeGrafter"/>
</dbReference>
<dbReference type="FunFam" id="3.20.20.80:FF:000162">
    <property type="entry name" value="Cell wall alpha-1,3-glucan synthase mok12"/>
    <property type="match status" value="1"/>
</dbReference>
<dbReference type="SUPFAM" id="SSF51445">
    <property type="entry name" value="(Trans)glycosidases"/>
    <property type="match status" value="1"/>
</dbReference>
<sequence>MRSFVALVLAALTSLLPLFVFASPYREDLVLYNINTNKDATDPTQYFTTVRQNQTYTPSPENWRSLPTYTILMDKFADGDPTNNDFFGTMYEYDHRETQLRFGGDLKGLVARLDYIQAMGMKVIFVSGTPFLNMLWQADSYSPLDLTVLDPHWGTLADWEEVIGEIHARGMYFMADFTVGTMGDLIGFEGYLNASTPFDLNEHTAVWKHPRFMPWNFTEYRDFSINNVRNASCQMPPFWLDNGAQITLETNGCMDSDFDQYGDTEAFGVHPDWQRQLAKFASVQDRLREWKPDVMAKLQKFACMVIEALDIDAIRIDKATQITVDGMAAWATSTRACAARLGKKNFFIPGEITGGNAFGALYIGRGRTPNMLPPGFLASANITRDMDQYFLRNDPVSGLDGAAFHYSIYRSLSRFLGMDGNLQVGWDVDENFVTAWNQLFVSNDFINSMTGKLDPRHMYGTSNFDVFRWPSLSNGTQRSALATFITSLVMPGIPLYLYGEEQNMYLFDTGASNYLYGRQAMSSTLAWKRHGCYKLGSDQYFNMPIDRGALGCHDDWNALGPFRSHDRLSAPLYTV</sequence>
<dbReference type="AlphaFoldDB" id="A0AAW0DSZ6"/>
<gene>
    <name evidence="3" type="ORF">VNI00_003295</name>
</gene>
<feature type="chain" id="PRO_5043788152" description="Glycosyl hydrolase family 13 catalytic domain-containing protein" evidence="1">
    <location>
        <begin position="23"/>
        <end position="575"/>
    </location>
</feature>
<keyword evidence="1" id="KW-0732">Signal</keyword>
<dbReference type="PANTHER" id="PTHR47182:SF2">
    <property type="entry name" value="CELL WALL ALPHA-1,3-GLUCAN SYNTHASE AGS1"/>
    <property type="match status" value="1"/>
</dbReference>
<name>A0AAW0DSZ6_9AGAR</name>
<dbReference type="GO" id="GO:0047657">
    <property type="term" value="F:alpha-1,3-glucan synthase activity"/>
    <property type="evidence" value="ECO:0007669"/>
    <property type="project" value="TreeGrafter"/>
</dbReference>
<dbReference type="InterPro" id="IPR058655">
    <property type="entry name" value="Mok11-14/Ags1-like"/>
</dbReference>
<dbReference type="Pfam" id="PF00128">
    <property type="entry name" value="Alpha-amylase"/>
    <property type="match status" value="1"/>
</dbReference>
<evidence type="ECO:0000313" key="3">
    <source>
        <dbReference type="EMBL" id="KAK7054832.1"/>
    </source>
</evidence>
<dbReference type="InterPro" id="IPR017853">
    <property type="entry name" value="GH"/>
</dbReference>
<keyword evidence="4" id="KW-1185">Reference proteome</keyword>
<feature type="domain" description="Glycosyl hydrolase family 13 catalytic" evidence="2">
    <location>
        <begin position="70"/>
        <end position="528"/>
    </location>
</feature>
<comment type="caution">
    <text evidence="3">The sequence shown here is derived from an EMBL/GenBank/DDBJ whole genome shotgun (WGS) entry which is preliminary data.</text>
</comment>
<organism evidence="3 4">
    <name type="scientific">Paramarasmius palmivorus</name>
    <dbReference type="NCBI Taxonomy" id="297713"/>
    <lineage>
        <taxon>Eukaryota</taxon>
        <taxon>Fungi</taxon>
        <taxon>Dikarya</taxon>
        <taxon>Basidiomycota</taxon>
        <taxon>Agaricomycotina</taxon>
        <taxon>Agaricomycetes</taxon>
        <taxon>Agaricomycetidae</taxon>
        <taxon>Agaricales</taxon>
        <taxon>Marasmiineae</taxon>
        <taxon>Marasmiaceae</taxon>
        <taxon>Paramarasmius</taxon>
    </lineage>
</organism>
<dbReference type="FunFam" id="3.20.20.80:FF:000114">
    <property type="entry name" value="Cell wall alpha-1,3-glucan synthase ags1"/>
    <property type="match status" value="1"/>
</dbReference>
<dbReference type="Proteomes" id="UP001383192">
    <property type="component" value="Unassembled WGS sequence"/>
</dbReference>
<feature type="signal peptide" evidence="1">
    <location>
        <begin position="1"/>
        <end position="22"/>
    </location>
</feature>
<dbReference type="EMBL" id="JAYKXP010000008">
    <property type="protein sequence ID" value="KAK7054832.1"/>
    <property type="molecule type" value="Genomic_DNA"/>
</dbReference>
<dbReference type="GO" id="GO:0009277">
    <property type="term" value="C:fungal-type cell wall"/>
    <property type="evidence" value="ECO:0007669"/>
    <property type="project" value="TreeGrafter"/>
</dbReference>